<dbReference type="Pfam" id="PF11443">
    <property type="entry name" value="DUF2828"/>
    <property type="match status" value="1"/>
</dbReference>
<comment type="caution">
    <text evidence="3">The sequence shown here is derived from an EMBL/GenBank/DDBJ whole genome shotgun (WGS) entry which is preliminary data.</text>
</comment>
<proteinExistence type="predicted"/>
<accession>A0A835BKU6</accession>
<gene>
    <name evidence="3" type="ORF">HU200_033585</name>
</gene>
<dbReference type="PANTHER" id="PTHR31373">
    <property type="entry name" value="OS06G0652100 PROTEIN"/>
    <property type="match status" value="1"/>
</dbReference>
<keyword evidence="4" id="KW-1185">Reference proteome</keyword>
<evidence type="ECO:0000259" key="2">
    <source>
        <dbReference type="Pfam" id="PF11443"/>
    </source>
</evidence>
<feature type="compositionally biased region" description="Basic and acidic residues" evidence="1">
    <location>
        <begin position="40"/>
        <end position="50"/>
    </location>
</feature>
<dbReference type="Proteomes" id="UP000636709">
    <property type="component" value="Unassembled WGS sequence"/>
</dbReference>
<dbReference type="PANTHER" id="PTHR31373:SF19">
    <property type="entry name" value="TROVE DOMAIN-CONTAINING PROTEIN"/>
    <property type="match status" value="1"/>
</dbReference>
<feature type="region of interest" description="Disordered" evidence="1">
    <location>
        <begin position="40"/>
        <end position="72"/>
    </location>
</feature>
<reference evidence="3" key="1">
    <citation type="submission" date="2020-07" db="EMBL/GenBank/DDBJ databases">
        <title>Genome sequence and genetic diversity analysis of an under-domesticated orphan crop, white fonio (Digitaria exilis).</title>
        <authorList>
            <person name="Bennetzen J.L."/>
            <person name="Chen S."/>
            <person name="Ma X."/>
            <person name="Wang X."/>
            <person name="Yssel A.E.J."/>
            <person name="Chaluvadi S.R."/>
            <person name="Johnson M."/>
            <person name="Gangashetty P."/>
            <person name="Hamidou F."/>
            <person name="Sanogo M.D."/>
            <person name="Zwaenepoel A."/>
            <person name="Wallace J."/>
            <person name="Van De Peer Y."/>
            <person name="Van Deynze A."/>
        </authorList>
    </citation>
    <scope>NUCLEOTIDE SEQUENCE</scope>
    <source>
        <tissue evidence="3">Leaves</tissue>
    </source>
</reference>
<organism evidence="3 4">
    <name type="scientific">Digitaria exilis</name>
    <dbReference type="NCBI Taxonomy" id="1010633"/>
    <lineage>
        <taxon>Eukaryota</taxon>
        <taxon>Viridiplantae</taxon>
        <taxon>Streptophyta</taxon>
        <taxon>Embryophyta</taxon>
        <taxon>Tracheophyta</taxon>
        <taxon>Spermatophyta</taxon>
        <taxon>Magnoliopsida</taxon>
        <taxon>Liliopsida</taxon>
        <taxon>Poales</taxon>
        <taxon>Poaceae</taxon>
        <taxon>PACMAD clade</taxon>
        <taxon>Panicoideae</taxon>
        <taxon>Panicodae</taxon>
        <taxon>Paniceae</taxon>
        <taxon>Anthephorinae</taxon>
        <taxon>Digitaria</taxon>
    </lineage>
</organism>
<feature type="domain" description="DUF2828" evidence="2">
    <location>
        <begin position="1"/>
        <end position="95"/>
    </location>
</feature>
<name>A0A835BKU6_9POAL</name>
<evidence type="ECO:0000313" key="3">
    <source>
        <dbReference type="EMBL" id="KAF8701422.1"/>
    </source>
</evidence>
<dbReference type="AlphaFoldDB" id="A0A835BKU6"/>
<sequence>MHTRHPKTLAGNLATFASFGCLKDLLEILYRILHGDRMEDAGDRRKEQHVRGQAMKRRRTDGEFEAAKDKKRQEEAQLARTALARYESDEAFRCL</sequence>
<dbReference type="EMBL" id="JACEFO010001807">
    <property type="protein sequence ID" value="KAF8701422.1"/>
    <property type="molecule type" value="Genomic_DNA"/>
</dbReference>
<evidence type="ECO:0000256" key="1">
    <source>
        <dbReference type="SAM" id="MobiDB-lite"/>
    </source>
</evidence>
<dbReference type="OrthoDB" id="1716605at2759"/>
<dbReference type="InterPro" id="IPR011205">
    <property type="entry name" value="UCP015417_vWA"/>
</dbReference>
<feature type="compositionally biased region" description="Basic and acidic residues" evidence="1">
    <location>
        <begin position="60"/>
        <end position="72"/>
    </location>
</feature>
<protein>
    <recommendedName>
        <fullName evidence="2">DUF2828 domain-containing protein</fullName>
    </recommendedName>
</protein>
<evidence type="ECO:0000313" key="4">
    <source>
        <dbReference type="Proteomes" id="UP000636709"/>
    </source>
</evidence>
<dbReference type="PROSITE" id="PS51257">
    <property type="entry name" value="PROKAR_LIPOPROTEIN"/>
    <property type="match status" value="1"/>
</dbReference>
<dbReference type="InterPro" id="IPR058580">
    <property type="entry name" value="DUF2828"/>
</dbReference>